<dbReference type="InterPro" id="IPR011043">
    <property type="entry name" value="Gal_Oxase/kelch_b-propeller"/>
</dbReference>
<dbReference type="EMBL" id="JARZHI010000098">
    <property type="protein sequence ID" value="MDI1436902.1"/>
    <property type="molecule type" value="Genomic_DNA"/>
</dbReference>
<proteinExistence type="predicted"/>
<dbReference type="PROSITE" id="PS51257">
    <property type="entry name" value="PROKAR_LIPOPROTEIN"/>
    <property type="match status" value="1"/>
</dbReference>
<name>A0ABT6P8G6_9BACT</name>
<evidence type="ECO:0000313" key="2">
    <source>
        <dbReference type="Proteomes" id="UP001160301"/>
    </source>
</evidence>
<protein>
    <submittedName>
        <fullName evidence="1">Uncharacterized protein</fullName>
    </submittedName>
</protein>
<dbReference type="RefSeq" id="WP_284721809.1">
    <property type="nucleotide sequence ID" value="NZ_JARZHI010000098.1"/>
</dbReference>
<accession>A0ABT6P8G6</accession>
<gene>
    <name evidence="1" type="ORF">QHF89_45775</name>
</gene>
<sequence length="371" mass="37988">MKKTALLAPFIGILACGPSIEITEAASTGARPRPDACTPGAALKLASIDRKELSPPPAPVGSMVLDPKTSRALIIGGISLKGGGPAKQISALDLASLEHHVLSLKGDPVEVPTFAAAIWDPENERAVVIGGTGGAADLAQVFAVRVEGDAAIIDPLPAFPIGSASAPAAAYDPIGKRVLVAALIHADDPALTLAYRGTYALDLRPGAESWSTLVPGEAGPPAPQPGESRQMAYDPALDRMVMVRSGQTSGPAFAWALDLQNPTSWIGLAGTLPALPVSTPSLLWDEVSCSFLSFTRTPNACGFNAWAIDAAATLFAPSPLGSAMFDPGGPGNGSVLLDAPRDRLLILGGSDCTAEGNFLKTVEIVGIKRGP</sequence>
<dbReference type="SUPFAM" id="SSF50965">
    <property type="entry name" value="Galactose oxidase, central domain"/>
    <property type="match status" value="1"/>
</dbReference>
<evidence type="ECO:0000313" key="1">
    <source>
        <dbReference type="EMBL" id="MDI1436902.1"/>
    </source>
</evidence>
<comment type="caution">
    <text evidence="1">The sequence shown here is derived from an EMBL/GenBank/DDBJ whole genome shotgun (WGS) entry which is preliminary data.</text>
</comment>
<reference evidence="1 2" key="1">
    <citation type="submission" date="2023-04" db="EMBL/GenBank/DDBJ databases">
        <title>The genome sequence of Polyangium sorediatum DSM14670.</title>
        <authorList>
            <person name="Zhang X."/>
        </authorList>
    </citation>
    <scope>NUCLEOTIDE SEQUENCE [LARGE SCALE GENOMIC DNA]</scope>
    <source>
        <strain evidence="1 2">DSM 14670</strain>
    </source>
</reference>
<dbReference type="Proteomes" id="UP001160301">
    <property type="component" value="Unassembled WGS sequence"/>
</dbReference>
<organism evidence="1 2">
    <name type="scientific">Polyangium sorediatum</name>
    <dbReference type="NCBI Taxonomy" id="889274"/>
    <lineage>
        <taxon>Bacteria</taxon>
        <taxon>Pseudomonadati</taxon>
        <taxon>Myxococcota</taxon>
        <taxon>Polyangia</taxon>
        <taxon>Polyangiales</taxon>
        <taxon>Polyangiaceae</taxon>
        <taxon>Polyangium</taxon>
    </lineage>
</organism>
<keyword evidence="2" id="KW-1185">Reference proteome</keyword>